<evidence type="ECO:0000313" key="3">
    <source>
        <dbReference type="Proteomes" id="UP001595816"/>
    </source>
</evidence>
<dbReference type="Proteomes" id="UP001595816">
    <property type="component" value="Unassembled WGS sequence"/>
</dbReference>
<sequence>MWRIVIFFMDTSGRDHNEVISIIGLIIDEREGLSRLAAPPKSVAGQGNRMERSTDDAATDAVPYRRAARRWPTLPRLDDAAAGGS</sequence>
<name>A0ABV8LZE5_9ACTN</name>
<evidence type="ECO:0000313" key="2">
    <source>
        <dbReference type="EMBL" id="MFC4136150.1"/>
    </source>
</evidence>
<feature type="region of interest" description="Disordered" evidence="1">
    <location>
        <begin position="37"/>
        <end position="62"/>
    </location>
</feature>
<reference evidence="3" key="1">
    <citation type="journal article" date="2019" name="Int. J. Syst. Evol. Microbiol.">
        <title>The Global Catalogue of Microorganisms (GCM) 10K type strain sequencing project: providing services to taxonomists for standard genome sequencing and annotation.</title>
        <authorList>
            <consortium name="The Broad Institute Genomics Platform"/>
            <consortium name="The Broad Institute Genome Sequencing Center for Infectious Disease"/>
            <person name="Wu L."/>
            <person name="Ma J."/>
        </authorList>
    </citation>
    <scope>NUCLEOTIDE SEQUENCE [LARGE SCALE GENOMIC DNA]</scope>
    <source>
        <strain evidence="3">CGMCC 4.7289</strain>
    </source>
</reference>
<dbReference type="RefSeq" id="WP_253751491.1">
    <property type="nucleotide sequence ID" value="NZ_JAMZDZ010000001.1"/>
</dbReference>
<protein>
    <submittedName>
        <fullName evidence="2">Uncharacterized protein</fullName>
    </submittedName>
</protein>
<accession>A0ABV8LZE5</accession>
<proteinExistence type="predicted"/>
<comment type="caution">
    <text evidence="2">The sequence shown here is derived from an EMBL/GenBank/DDBJ whole genome shotgun (WGS) entry which is preliminary data.</text>
</comment>
<dbReference type="EMBL" id="JBHSAY010000029">
    <property type="protein sequence ID" value="MFC4136150.1"/>
    <property type="molecule type" value="Genomic_DNA"/>
</dbReference>
<organism evidence="2 3">
    <name type="scientific">Hamadaea flava</name>
    <dbReference type="NCBI Taxonomy" id="1742688"/>
    <lineage>
        <taxon>Bacteria</taxon>
        <taxon>Bacillati</taxon>
        <taxon>Actinomycetota</taxon>
        <taxon>Actinomycetes</taxon>
        <taxon>Micromonosporales</taxon>
        <taxon>Micromonosporaceae</taxon>
        <taxon>Hamadaea</taxon>
    </lineage>
</organism>
<evidence type="ECO:0000256" key="1">
    <source>
        <dbReference type="SAM" id="MobiDB-lite"/>
    </source>
</evidence>
<gene>
    <name evidence="2" type="ORF">ACFOZ4_36550</name>
</gene>
<keyword evidence="3" id="KW-1185">Reference proteome</keyword>